<evidence type="ECO:0000313" key="2">
    <source>
        <dbReference type="EMBL" id="KAG7310674.1"/>
    </source>
</evidence>
<reference evidence="2 3" key="1">
    <citation type="submission" date="2021-06" db="EMBL/GenBank/DDBJ databases">
        <title>A haploid diamondback moth (Plutella xylostella L.) genome assembly resolves 31 chromosomes and identifies a diamide resistance mutation.</title>
        <authorList>
            <person name="Ward C.M."/>
            <person name="Perry K.D."/>
            <person name="Baker G."/>
            <person name="Powis K."/>
            <person name="Heckel D.G."/>
            <person name="Baxter S.W."/>
        </authorList>
    </citation>
    <scope>NUCLEOTIDE SEQUENCE [LARGE SCALE GENOMIC DNA]</scope>
    <source>
        <strain evidence="2 3">LV</strain>
        <tissue evidence="2">Single pupa</tissue>
    </source>
</reference>
<accession>A0ABQ7R049</accession>
<evidence type="ECO:0000313" key="3">
    <source>
        <dbReference type="Proteomes" id="UP000823941"/>
    </source>
</evidence>
<feature type="compositionally biased region" description="Basic residues" evidence="1">
    <location>
        <begin position="33"/>
        <end position="45"/>
    </location>
</feature>
<gene>
    <name evidence="2" type="ORF">JYU34_003477</name>
</gene>
<feature type="compositionally biased region" description="Low complexity" evidence="1">
    <location>
        <begin position="46"/>
        <end position="55"/>
    </location>
</feature>
<name>A0ABQ7R049_PLUXY</name>
<keyword evidence="3" id="KW-1185">Reference proteome</keyword>
<feature type="region of interest" description="Disordered" evidence="1">
    <location>
        <begin position="30"/>
        <end position="55"/>
    </location>
</feature>
<protein>
    <submittedName>
        <fullName evidence="2">Uncharacterized protein</fullName>
    </submittedName>
</protein>
<proteinExistence type="predicted"/>
<organism evidence="2 3">
    <name type="scientific">Plutella xylostella</name>
    <name type="common">Diamondback moth</name>
    <name type="synonym">Plutella maculipennis</name>
    <dbReference type="NCBI Taxonomy" id="51655"/>
    <lineage>
        <taxon>Eukaryota</taxon>
        <taxon>Metazoa</taxon>
        <taxon>Ecdysozoa</taxon>
        <taxon>Arthropoda</taxon>
        <taxon>Hexapoda</taxon>
        <taxon>Insecta</taxon>
        <taxon>Pterygota</taxon>
        <taxon>Neoptera</taxon>
        <taxon>Endopterygota</taxon>
        <taxon>Lepidoptera</taxon>
        <taxon>Glossata</taxon>
        <taxon>Ditrysia</taxon>
        <taxon>Yponomeutoidea</taxon>
        <taxon>Plutellidae</taxon>
        <taxon>Plutella</taxon>
    </lineage>
</organism>
<dbReference type="EMBL" id="JAHIBW010000005">
    <property type="protein sequence ID" value="KAG7310674.1"/>
    <property type="molecule type" value="Genomic_DNA"/>
</dbReference>
<dbReference type="Proteomes" id="UP000823941">
    <property type="component" value="Chromosome 5"/>
</dbReference>
<sequence length="106" mass="11551">MDRFECECEDKVAVCVSRQREALEWASSAARAGGRRGGGRLRRGCAGRPPGPAAVRTPAAPLRHARPHSAQQQCALHTQQHDDPVSAWRPAMLEDRAAREAVGERS</sequence>
<comment type="caution">
    <text evidence="2">The sequence shown here is derived from an EMBL/GenBank/DDBJ whole genome shotgun (WGS) entry which is preliminary data.</text>
</comment>
<evidence type="ECO:0000256" key="1">
    <source>
        <dbReference type="SAM" id="MobiDB-lite"/>
    </source>
</evidence>